<dbReference type="EMBL" id="CP001769">
    <property type="protein sequence ID" value="ADB37946.1"/>
    <property type="molecule type" value="Genomic_DNA"/>
</dbReference>
<name>D2QBR7_SPILD</name>
<dbReference type="HOGENOM" id="CLU_2013822_0_0_10"/>
<dbReference type="Proteomes" id="UP000002028">
    <property type="component" value="Chromosome"/>
</dbReference>
<evidence type="ECO:0000313" key="1">
    <source>
        <dbReference type="EMBL" id="ADB37946.1"/>
    </source>
</evidence>
<proteinExistence type="predicted"/>
<keyword evidence="2" id="KW-1185">Reference proteome</keyword>
<dbReference type="AlphaFoldDB" id="D2QBR7"/>
<gene>
    <name evidence="1" type="ordered locus">Slin_1901</name>
</gene>
<accession>D2QBR7</accession>
<reference evidence="1 2" key="1">
    <citation type="journal article" date="2010" name="Stand. Genomic Sci.">
        <title>Complete genome sequence of Spirosoma linguale type strain (1).</title>
        <authorList>
            <person name="Lail K."/>
            <person name="Sikorski J."/>
            <person name="Saunders E."/>
            <person name="Lapidus A."/>
            <person name="Glavina Del Rio T."/>
            <person name="Copeland A."/>
            <person name="Tice H."/>
            <person name="Cheng J.-F."/>
            <person name="Lucas S."/>
            <person name="Nolan M."/>
            <person name="Bruce D."/>
            <person name="Goodwin L."/>
            <person name="Pitluck S."/>
            <person name="Ivanova N."/>
            <person name="Mavromatis K."/>
            <person name="Ovchinnikova G."/>
            <person name="Pati A."/>
            <person name="Chen A."/>
            <person name="Palaniappan K."/>
            <person name="Land M."/>
            <person name="Hauser L."/>
            <person name="Chang Y.-J."/>
            <person name="Jeffries C.D."/>
            <person name="Chain P."/>
            <person name="Brettin T."/>
            <person name="Detter J.C."/>
            <person name="Schuetze A."/>
            <person name="Rohde M."/>
            <person name="Tindall B.J."/>
            <person name="Goeker M."/>
            <person name="Bristow J."/>
            <person name="Eisen J.A."/>
            <person name="Markowitz V."/>
            <person name="Hugenholtz P."/>
            <person name="Kyrpides N.C."/>
            <person name="Klenk H.-P."/>
            <person name="Chen F."/>
        </authorList>
    </citation>
    <scope>NUCLEOTIDE SEQUENCE [LARGE SCALE GENOMIC DNA]</scope>
    <source>
        <strain evidence="2">ATCC 33905 / DSM 74 / LMG 10896 / Claus 1</strain>
    </source>
</reference>
<organism evidence="1 2">
    <name type="scientific">Spirosoma linguale (strain ATCC 33905 / DSM 74 / LMG 10896 / Claus 1)</name>
    <dbReference type="NCBI Taxonomy" id="504472"/>
    <lineage>
        <taxon>Bacteria</taxon>
        <taxon>Pseudomonadati</taxon>
        <taxon>Bacteroidota</taxon>
        <taxon>Cytophagia</taxon>
        <taxon>Cytophagales</taxon>
        <taxon>Cytophagaceae</taxon>
        <taxon>Spirosoma</taxon>
    </lineage>
</organism>
<dbReference type="RefSeq" id="WP_012926496.1">
    <property type="nucleotide sequence ID" value="NC_013730.1"/>
</dbReference>
<protein>
    <submittedName>
        <fullName evidence="1">Uncharacterized protein</fullName>
    </submittedName>
</protein>
<evidence type="ECO:0000313" key="2">
    <source>
        <dbReference type="Proteomes" id="UP000002028"/>
    </source>
</evidence>
<sequence length="123" mass="13902">MKTHEELVEAIYNNSSYRSEILCIINLRAKLESALKDFYASTSPEPARLGAAVVRMIRYEDLIGRPILPDADSPEIHRCRSGITLLYSALLKGLMHAHELSTQQANKALLDVLTLYMNDQKTR</sequence>
<dbReference type="KEGG" id="sli:Slin_1901"/>